<dbReference type="Pfam" id="PF07887">
    <property type="entry name" value="Calmodulin_bind"/>
    <property type="match status" value="1"/>
</dbReference>
<organism evidence="4">
    <name type="scientific">Cucumis melo</name>
    <name type="common">Muskmelon</name>
    <dbReference type="NCBI Taxonomy" id="3656"/>
    <lineage>
        <taxon>Eukaryota</taxon>
        <taxon>Viridiplantae</taxon>
        <taxon>Streptophyta</taxon>
        <taxon>Embryophyta</taxon>
        <taxon>Tracheophyta</taxon>
        <taxon>Spermatophyta</taxon>
        <taxon>Magnoliopsida</taxon>
        <taxon>eudicotyledons</taxon>
        <taxon>Gunneridae</taxon>
        <taxon>Pentapetalae</taxon>
        <taxon>rosids</taxon>
        <taxon>fabids</taxon>
        <taxon>Cucurbitales</taxon>
        <taxon>Cucurbitaceae</taxon>
        <taxon>Benincaseae</taxon>
        <taxon>Cucumis</taxon>
    </lineage>
</organism>
<dbReference type="InterPro" id="IPR046830">
    <property type="entry name" value="Calmod_bind_M"/>
</dbReference>
<dbReference type="PANTHER" id="PTHR31713:SF43">
    <property type="entry name" value="CALMODULIN-BINDING PROTEIN 60 G"/>
    <property type="match status" value="1"/>
</dbReference>
<dbReference type="PANTHER" id="PTHR31713">
    <property type="entry name" value="OS02G0177800 PROTEIN"/>
    <property type="match status" value="1"/>
</dbReference>
<evidence type="ECO:0000259" key="3">
    <source>
        <dbReference type="Pfam" id="PF20451"/>
    </source>
</evidence>
<feature type="domain" description="Calmodulin binding protein-like N-terminal" evidence="2">
    <location>
        <begin position="125"/>
        <end position="256"/>
    </location>
</feature>
<sequence length="545" mass="62008">MDPSSSNTKKRGCSNEAEEVQDHGSKRSCTLPNGTQAGDLIRDLYESFMAGKVQELKLEMERRMPNTTNNSLSGEDEIQAREIVDGLIKEKRAKWESEFRQLLINELDEIAMRQLKPLPPTPRKFKLCFGNEIKDTMYHKDEIKSIDNEVLKIEICDAYSNTVISNDSISFAMVELFLKEAGSDTPISREKTMELISFNHLQFRLQHGIGYVKGLVIKSSKYWKSNHFVLGVKVIDEPILMGFGTIEEASSGPFRVLTKRSKANRKEDRPTKPSEVWKLVGISKNGVYHRILSSELGIKTVGDFLRRYHEMSSPTLEEFLKRRMSKLDEWDDIVKHAKTCVDYDPTEYDQTHNDKDLVTTSEQANSNQNSKVHNHQDQSVKDNNDNLMGVGLHVNSSKNLEVHNHQSQIVENNNNNLMGTEQLANTDQNLGVLDHQNISVQDNNNNLTSTDVQVNSDPKIRTNLEEANHSKEDCEVGENAILPRTVSDPNQQWFLDNIDLDLDSPSNIWAAQMILDSPNPYGIVDCRVDEPSDQFQELQKLLLYG</sequence>
<evidence type="ECO:0000256" key="1">
    <source>
        <dbReference type="SAM" id="MobiDB-lite"/>
    </source>
</evidence>
<dbReference type="InterPro" id="IPR046831">
    <property type="entry name" value="Calmodulin_bind_N"/>
</dbReference>
<gene>
    <name evidence="4" type="primary">103492137</name>
</gene>
<evidence type="ECO:0008006" key="5">
    <source>
        <dbReference type="Google" id="ProtNLM"/>
    </source>
</evidence>
<dbReference type="InterPro" id="IPR012416">
    <property type="entry name" value="CBP60"/>
</dbReference>
<feature type="compositionally biased region" description="Polar residues" evidence="1">
    <location>
        <begin position="360"/>
        <end position="371"/>
    </location>
</feature>
<evidence type="ECO:0000313" key="4">
    <source>
        <dbReference type="EnsemblPlants" id="MELO3C015283.2.1"/>
    </source>
</evidence>
<reference evidence="4" key="1">
    <citation type="submission" date="2023-03" db="UniProtKB">
        <authorList>
            <consortium name="EnsemblPlants"/>
        </authorList>
    </citation>
    <scope>IDENTIFICATION</scope>
</reference>
<proteinExistence type="predicted"/>
<feature type="compositionally biased region" description="Basic and acidic residues" evidence="1">
    <location>
        <begin position="374"/>
        <end position="384"/>
    </location>
</feature>
<feature type="region of interest" description="Disordered" evidence="1">
    <location>
        <begin position="1"/>
        <end position="33"/>
    </location>
</feature>
<evidence type="ECO:0000259" key="2">
    <source>
        <dbReference type="Pfam" id="PF07887"/>
    </source>
</evidence>
<name>A0A9I9D9R3_CUCME</name>
<accession>A0A9I9D9R3</accession>
<protein>
    <recommendedName>
        <fullName evidence="5">Calmodulin-binding protein 60 B-like</fullName>
    </recommendedName>
</protein>
<feature type="region of interest" description="Disordered" evidence="1">
    <location>
        <begin position="360"/>
        <end position="385"/>
    </location>
</feature>
<feature type="domain" description="Calmodulin binding protein central" evidence="3">
    <location>
        <begin position="274"/>
        <end position="340"/>
    </location>
</feature>
<dbReference type="EnsemblPlants" id="MELO3C015283.2.1">
    <property type="protein sequence ID" value="MELO3C015283.2.1"/>
    <property type="gene ID" value="MELO3C015283.2"/>
</dbReference>
<dbReference type="RefSeq" id="XP_008450594.2">
    <property type="nucleotide sequence ID" value="XM_008452372.3"/>
</dbReference>
<dbReference type="Pfam" id="PF20451">
    <property type="entry name" value="Calmod_bind_M"/>
    <property type="match status" value="1"/>
</dbReference>